<dbReference type="AlphaFoldDB" id="A0A2S4WDH4"/>
<proteinExistence type="predicted"/>
<evidence type="ECO:0000313" key="3">
    <source>
        <dbReference type="Proteomes" id="UP000238274"/>
    </source>
</evidence>
<reference evidence="3" key="2">
    <citation type="journal article" date="2018" name="BMC Genomics">
        <title>Genomic insights into host adaptation between the wheat stripe rust pathogen (Puccinia striiformis f. sp. tritici) and the barley stripe rust pathogen (Puccinia striiformis f. sp. hordei).</title>
        <authorList>
            <person name="Xia C."/>
            <person name="Wang M."/>
            <person name="Yin C."/>
            <person name="Cornejo O.E."/>
            <person name="Hulbert S.H."/>
            <person name="Chen X."/>
        </authorList>
    </citation>
    <scope>NUCLEOTIDE SEQUENCE [LARGE SCALE GENOMIC DNA]</scope>
    <source>
        <strain evidence="3">93TX-2</strain>
    </source>
</reference>
<feature type="compositionally biased region" description="Low complexity" evidence="1">
    <location>
        <begin position="467"/>
        <end position="483"/>
    </location>
</feature>
<evidence type="ECO:0000313" key="2">
    <source>
        <dbReference type="EMBL" id="POW19814.1"/>
    </source>
</evidence>
<feature type="compositionally biased region" description="Polar residues" evidence="1">
    <location>
        <begin position="29"/>
        <end position="59"/>
    </location>
</feature>
<feature type="region of interest" description="Disordered" evidence="1">
    <location>
        <begin position="1"/>
        <end position="96"/>
    </location>
</feature>
<dbReference type="EMBL" id="PKSM01000043">
    <property type="protein sequence ID" value="POW19814.1"/>
    <property type="molecule type" value="Genomic_DNA"/>
</dbReference>
<reference evidence="3" key="3">
    <citation type="journal article" date="2018" name="Mol. Plant Microbe Interact.">
        <title>Genome sequence resources for the wheat stripe rust pathogen (Puccinia striiformis f. sp. tritici) and the barley stripe rust pathogen (Puccinia striiformis f. sp. hordei).</title>
        <authorList>
            <person name="Xia C."/>
            <person name="Wang M."/>
            <person name="Yin C."/>
            <person name="Cornejo O.E."/>
            <person name="Hulbert S.H."/>
            <person name="Chen X."/>
        </authorList>
    </citation>
    <scope>NUCLEOTIDE SEQUENCE [LARGE SCALE GENOMIC DNA]</scope>
    <source>
        <strain evidence="3">93TX-2</strain>
    </source>
</reference>
<sequence length="505" mass="55691">MSDRVQIISNSLCSSNQGDDILTPGDASLPSTLNPHTETLSQGDISNPTQIDQPSQTSVAMPPKEPIKAVSNKRTRSTKTSAKAATEPANGKTPAIQKGLLSPEEAQMIKRLGTGTEEPEETEREQVRVVNKPQGNAGLIQKVSKTTWTDEDIARVIEKYLAADKIGDKETLDTFYALYKKMATTEALTRDANLEDISKLEQVIIDPVPPPPKSRRILPIPPRARSPTPEVLDGFSSDGNSVEGDVDLEDGALPRHDEMGFTPYFDTNIRQLRGPLPLTIFNKAWKNKAILYHAEKRPKFDESSSDRNRYTGLPYPSEWTQTFSEWTQNHHGFYMTLVNEYNYKKMARWLLAHKANADAILAEDGFMVALRYDIQVRTNAFAHRVTLASGRKSLVDISVLRPKIAQSCYTTARKFGELEFTNNPYTEGGARANWDPTTGSQKVRERVEQAPAARAPAVPAITQFSIPASLPSKPAPAKAPKGSNYKGSNYNTNYKLGEGGSGSKA</sequence>
<name>A0A2S4WDH4_9BASI</name>
<dbReference type="VEuPathDB" id="FungiDB:PSTT_06524"/>
<comment type="caution">
    <text evidence="2">The sequence shown here is derived from an EMBL/GenBank/DDBJ whole genome shotgun (WGS) entry which is preliminary data.</text>
</comment>
<organism evidence="2 3">
    <name type="scientific">Puccinia striiformis</name>
    <dbReference type="NCBI Taxonomy" id="27350"/>
    <lineage>
        <taxon>Eukaryota</taxon>
        <taxon>Fungi</taxon>
        <taxon>Dikarya</taxon>
        <taxon>Basidiomycota</taxon>
        <taxon>Pucciniomycotina</taxon>
        <taxon>Pucciniomycetes</taxon>
        <taxon>Pucciniales</taxon>
        <taxon>Pucciniaceae</taxon>
        <taxon>Puccinia</taxon>
    </lineage>
</organism>
<dbReference type="VEuPathDB" id="FungiDB:PSHT_04284"/>
<accession>A0A2S4WDH4</accession>
<evidence type="ECO:0000256" key="1">
    <source>
        <dbReference type="SAM" id="MobiDB-lite"/>
    </source>
</evidence>
<protein>
    <submittedName>
        <fullName evidence="2">Uncharacterized protein</fullName>
    </submittedName>
</protein>
<gene>
    <name evidence="2" type="ORF">PSHT_04284</name>
</gene>
<feature type="region of interest" description="Disordered" evidence="1">
    <location>
        <begin position="467"/>
        <end position="505"/>
    </location>
</feature>
<reference evidence="2 3" key="1">
    <citation type="submission" date="2017-12" db="EMBL/GenBank/DDBJ databases">
        <title>Gene loss provides genomic basis for host adaptation in cereal stripe rust fungi.</title>
        <authorList>
            <person name="Xia C."/>
        </authorList>
    </citation>
    <scope>NUCLEOTIDE SEQUENCE [LARGE SCALE GENOMIC DNA]</scope>
    <source>
        <strain evidence="2 3">93TX-2</strain>
    </source>
</reference>
<feature type="region of interest" description="Disordered" evidence="1">
    <location>
        <begin position="208"/>
        <end position="240"/>
    </location>
</feature>
<dbReference type="OrthoDB" id="2507050at2759"/>
<feature type="compositionally biased region" description="Polar residues" evidence="1">
    <location>
        <begin position="7"/>
        <end position="18"/>
    </location>
</feature>
<keyword evidence="3" id="KW-1185">Reference proteome</keyword>
<feature type="compositionally biased region" description="Polar residues" evidence="1">
    <location>
        <begin position="485"/>
        <end position="494"/>
    </location>
</feature>
<dbReference type="Proteomes" id="UP000238274">
    <property type="component" value="Unassembled WGS sequence"/>
</dbReference>